<dbReference type="InterPro" id="IPR017853">
    <property type="entry name" value="GH"/>
</dbReference>
<organism evidence="1 2">
    <name type="scientific">Kribbella capetownensis</name>
    <dbReference type="NCBI Taxonomy" id="1572659"/>
    <lineage>
        <taxon>Bacteria</taxon>
        <taxon>Bacillati</taxon>
        <taxon>Actinomycetota</taxon>
        <taxon>Actinomycetes</taxon>
        <taxon>Propionibacteriales</taxon>
        <taxon>Kribbellaceae</taxon>
        <taxon>Kribbella</taxon>
    </lineage>
</organism>
<evidence type="ECO:0008006" key="3">
    <source>
        <dbReference type="Google" id="ProtNLM"/>
    </source>
</evidence>
<evidence type="ECO:0000313" key="2">
    <source>
        <dbReference type="Proteomes" id="UP000293342"/>
    </source>
</evidence>
<sequence length="560" mass="61855">MKIGDYTVDMQDAKAYAAVEGLDGRRWFRLRLFASLDTTSGYDESYGDLVVESAEEDGGLVVTATAHSSVWESRVTTTRFLPDRIETQTVVTGQGRLTEVHLLGGRRTPRGFLPSGSELQKAYSPNPDHPTRVIRDALEPATISVCGEGGEPGIQRWLFTPAPWCFAAAVDGQWAGFSVVAPIEEQNFTSYHYLPVTGGFSLRLDYEGQTVVDGTFRTPQLVVHLGGDGPEDVLVRHRELLDAAGVVPLRTAEKAEWWSGTIFCGWGAQCALGVRTDQPPQPLATEENYDLFLERLAAQGIVPETVVIDDKWQESYATCRPDPAKWTDLKAWIAARHAAGQRVLLWWKAWDHESAPVDACVTDAGGDPVALDAQAPACVELITEAVEYMLSADGLDADGFKVDFSARTPSGSSLRHSGSRWGTALLHEQLRLVHDTAKRVKPDALVITHTPNPAFLDVTDVIRLNDVLRDDTADPGYVARHMMYRAGVVQSVVPELGVDTDGWMMPSHAEWREYLTVQDRLGVPALYYVDGTDTDRYDFGPEDYEAVRETWNRYRSAGNL</sequence>
<dbReference type="OrthoDB" id="176168at2"/>
<protein>
    <recommendedName>
        <fullName evidence="3">Alpha-galactosidase</fullName>
    </recommendedName>
</protein>
<dbReference type="RefSeq" id="WP_131511106.1">
    <property type="nucleotide sequence ID" value="NZ_SJKD01000001.1"/>
</dbReference>
<keyword evidence="2" id="KW-1185">Reference proteome</keyword>
<dbReference type="EMBL" id="SJKD01000001">
    <property type="protein sequence ID" value="TCC52358.1"/>
    <property type="molecule type" value="Genomic_DNA"/>
</dbReference>
<comment type="caution">
    <text evidence="1">The sequence shown here is derived from an EMBL/GenBank/DDBJ whole genome shotgun (WGS) entry which is preliminary data.</text>
</comment>
<dbReference type="Proteomes" id="UP000293342">
    <property type="component" value="Unassembled WGS sequence"/>
</dbReference>
<accession>A0A4R0K3M5</accession>
<dbReference type="AlphaFoldDB" id="A0A4R0K3M5"/>
<gene>
    <name evidence="1" type="ORF">E0H75_00790</name>
</gene>
<proteinExistence type="predicted"/>
<evidence type="ECO:0000313" key="1">
    <source>
        <dbReference type="EMBL" id="TCC52358.1"/>
    </source>
</evidence>
<dbReference type="SUPFAM" id="SSF51445">
    <property type="entry name" value="(Trans)glycosidases"/>
    <property type="match status" value="1"/>
</dbReference>
<name>A0A4R0K3M5_9ACTN</name>
<reference evidence="1 2" key="1">
    <citation type="submission" date="2019-02" db="EMBL/GenBank/DDBJ databases">
        <title>Kribbella capetownensis sp. nov. and Kribbella speibonae sp. nov., isolated from soil.</title>
        <authorList>
            <person name="Curtis S.M."/>
            <person name="Norton I."/>
            <person name="Everest G.J."/>
            <person name="Meyers P.R."/>
        </authorList>
    </citation>
    <scope>NUCLEOTIDE SEQUENCE [LARGE SCALE GENOMIC DNA]</scope>
    <source>
        <strain evidence="1 2">YM53</strain>
    </source>
</reference>
<dbReference type="Gene3D" id="3.20.20.80">
    <property type="entry name" value="Glycosidases"/>
    <property type="match status" value="1"/>
</dbReference>